<dbReference type="GO" id="GO:0050681">
    <property type="term" value="F:nuclear androgen receptor binding"/>
    <property type="evidence" value="ECO:0007669"/>
    <property type="project" value="TreeGrafter"/>
</dbReference>
<evidence type="ECO:0000256" key="2">
    <source>
        <dbReference type="ARBA" id="ARBA00004286"/>
    </source>
</evidence>
<gene>
    <name evidence="13" type="ORF">LPLAT_LOCUS10445</name>
</gene>
<dbReference type="GO" id="GO:0042981">
    <property type="term" value="P:regulation of apoptotic process"/>
    <property type="evidence" value="ECO:0007669"/>
    <property type="project" value="TreeGrafter"/>
</dbReference>
<feature type="compositionally biased region" description="Acidic residues" evidence="11">
    <location>
        <begin position="477"/>
        <end position="488"/>
    </location>
</feature>
<feature type="coiled-coil region" evidence="10">
    <location>
        <begin position="263"/>
        <end position="293"/>
    </location>
</feature>
<dbReference type="PANTHER" id="PTHR12766">
    <property type="entry name" value="DEATH DOMAIN-ASSOCIATED PROTEIN 6 DAXX"/>
    <property type="match status" value="1"/>
</dbReference>
<dbReference type="InterPro" id="IPR046426">
    <property type="entry name" value="DAXX_histone-bd_sf"/>
</dbReference>
<dbReference type="EMBL" id="OZ034828">
    <property type="protein sequence ID" value="CAL1684931.1"/>
    <property type="molecule type" value="Genomic_DNA"/>
</dbReference>
<evidence type="ECO:0000256" key="3">
    <source>
        <dbReference type="ARBA" id="ARBA00004496"/>
    </source>
</evidence>
<keyword evidence="5" id="KW-0963">Cytoplasm</keyword>
<dbReference type="Pfam" id="PF20920">
    <property type="entry name" value="DAXX_hist_bd"/>
    <property type="match status" value="1"/>
</dbReference>
<dbReference type="GO" id="GO:0006915">
    <property type="term" value="P:apoptotic process"/>
    <property type="evidence" value="ECO:0007669"/>
    <property type="project" value="UniProtKB-KW"/>
</dbReference>
<evidence type="ECO:0000313" key="13">
    <source>
        <dbReference type="EMBL" id="CAL1684931.1"/>
    </source>
</evidence>
<dbReference type="AlphaFoldDB" id="A0AAV2NYZ4"/>
<comment type="subcellular location">
    <subcellularLocation>
        <location evidence="2">Chromosome</location>
    </subcellularLocation>
    <subcellularLocation>
        <location evidence="3">Cytoplasm</location>
    </subcellularLocation>
    <subcellularLocation>
        <location evidence="1">Nucleus</location>
    </subcellularLocation>
</comment>
<dbReference type="InterPro" id="IPR038298">
    <property type="entry name" value="Daxx_N_sf"/>
</dbReference>
<feature type="region of interest" description="Disordered" evidence="11">
    <location>
        <begin position="467"/>
        <end position="518"/>
    </location>
</feature>
<dbReference type="GO" id="GO:0005694">
    <property type="term" value="C:chromosome"/>
    <property type="evidence" value="ECO:0007669"/>
    <property type="project" value="UniProtKB-SubCell"/>
</dbReference>
<evidence type="ECO:0000259" key="12">
    <source>
        <dbReference type="Pfam" id="PF20920"/>
    </source>
</evidence>
<sequence>METEIICISSDDETDSQKENIKTKLDNASLTCEKMETLSNDDEKVEGNSLKRKMLKIDTEEKTESSMEKKKKLSGVDKAMAIVELVFQPDLYHISNNSDKSGQPIVQPKDQEIIEKPKLIVKEKKKISYIAHDVFPLFISLCIQRSNDKDRKDMEKIVNKLKRRYEELDLEYTSSEYFVSFINEKRAAIMNNDKKIYVYIEEVMNEMKRRIKKKPHILPSNETYDAVPSTSYASNNLSINDAAKSDYNNDKEENANPKTRSKIKLLLQTMASCEEKIKKLEEAEVDLDEENSSYIQVERYKQRMVELYNKYCELTGENADAGRVYLRPKHISATRIVAVDQAITNFINSKITRRNQIKKTGTLTDDVIFPDYRDILECVSRCNDRKNLGLDRRKQQQLAKKAFIELGELLQRTRRNDYWDTFSLHLENTAEDPATKDKDLAKKLIDNRTEGEKRLAAVFEKYTKKQEEVKEQNDIDTTSEGEEESIVDDENKSKDELSVSSLSEEDSNNEENMNTKVKDNRLFIENGISNISTTSIHQNTDKVMSNKTILDTSQQKYNKKDKVKTSAKENNMVVPKNKNQTTNEITVHEVCSSNIVTQNIVDAKTPEDSLPTCSTADCTNNISRIEEDLPEMITEDMSKVIGDPVIETATEDAADVIPRAVVEPVTEDVTEDVTEVITGDETEVITEDATEDVTAIENQREEEKKPLLRVRSFAKPPTTWEVDSRQKIVKTAQENASKVTNQLKEVVDLTNEATVTNKTSPVTKCTIQLGGKVNTRTGQIIAPVRDVSSSTIIRLPSAQTTVTRQNQPQNPVTARNEVPFRGNETILRIIQQGKPIIVSNKSGVQSVPKQINVHLPKTKPK</sequence>
<dbReference type="GO" id="GO:0003714">
    <property type="term" value="F:transcription corepressor activity"/>
    <property type="evidence" value="ECO:0007669"/>
    <property type="project" value="TreeGrafter"/>
</dbReference>
<proteinExistence type="predicted"/>
<dbReference type="GO" id="GO:0005737">
    <property type="term" value="C:cytoplasm"/>
    <property type="evidence" value="ECO:0007669"/>
    <property type="project" value="UniProtKB-SubCell"/>
</dbReference>
<keyword evidence="4" id="KW-0158">Chromosome</keyword>
<evidence type="ECO:0000256" key="1">
    <source>
        <dbReference type="ARBA" id="ARBA00004123"/>
    </source>
</evidence>
<name>A0AAV2NYZ4_9HYME</name>
<dbReference type="PANTHER" id="PTHR12766:SF7">
    <property type="entry name" value="DEATH DOMAIN-ASSOCIATED PROTEIN 6"/>
    <property type="match status" value="1"/>
</dbReference>
<evidence type="ECO:0000256" key="6">
    <source>
        <dbReference type="ARBA" id="ARBA00022703"/>
    </source>
</evidence>
<dbReference type="GO" id="GO:0006334">
    <property type="term" value="P:nucleosome assembly"/>
    <property type="evidence" value="ECO:0007669"/>
    <property type="project" value="TreeGrafter"/>
</dbReference>
<dbReference type="InterPro" id="IPR046378">
    <property type="entry name" value="DAXX_histone-bd"/>
</dbReference>
<dbReference type="GO" id="GO:0016605">
    <property type="term" value="C:PML body"/>
    <property type="evidence" value="ECO:0007669"/>
    <property type="project" value="TreeGrafter"/>
</dbReference>
<keyword evidence="7 10" id="KW-0175">Coiled coil</keyword>
<dbReference type="Gene3D" id="1.20.58.2170">
    <property type="match status" value="1"/>
</dbReference>
<dbReference type="GO" id="GO:0003713">
    <property type="term" value="F:transcription coactivator activity"/>
    <property type="evidence" value="ECO:0007669"/>
    <property type="project" value="TreeGrafter"/>
</dbReference>
<evidence type="ECO:0000256" key="10">
    <source>
        <dbReference type="SAM" id="Coils"/>
    </source>
</evidence>
<dbReference type="GO" id="GO:0042393">
    <property type="term" value="F:histone binding"/>
    <property type="evidence" value="ECO:0007669"/>
    <property type="project" value="InterPro"/>
</dbReference>
<organism evidence="13 14">
    <name type="scientific">Lasius platythorax</name>
    <dbReference type="NCBI Taxonomy" id="488582"/>
    <lineage>
        <taxon>Eukaryota</taxon>
        <taxon>Metazoa</taxon>
        <taxon>Ecdysozoa</taxon>
        <taxon>Arthropoda</taxon>
        <taxon>Hexapoda</taxon>
        <taxon>Insecta</taxon>
        <taxon>Pterygota</taxon>
        <taxon>Neoptera</taxon>
        <taxon>Endopterygota</taxon>
        <taxon>Hymenoptera</taxon>
        <taxon>Apocrita</taxon>
        <taxon>Aculeata</taxon>
        <taxon>Formicoidea</taxon>
        <taxon>Formicidae</taxon>
        <taxon>Formicinae</taxon>
        <taxon>Lasius</taxon>
        <taxon>Lasius</taxon>
    </lineage>
</organism>
<accession>A0AAV2NYZ4</accession>
<evidence type="ECO:0000256" key="5">
    <source>
        <dbReference type="ARBA" id="ARBA00022490"/>
    </source>
</evidence>
<feature type="domain" description="Daxx histone-binding" evidence="12">
    <location>
        <begin position="381"/>
        <end position="464"/>
    </location>
</feature>
<reference evidence="13" key="1">
    <citation type="submission" date="2024-04" db="EMBL/GenBank/DDBJ databases">
        <authorList>
            <consortium name="Molecular Ecology Group"/>
        </authorList>
    </citation>
    <scope>NUCLEOTIDE SEQUENCE</scope>
</reference>
<dbReference type="Gene3D" id="1.10.8.810">
    <property type="entry name" value="Daxx helical bundle domain"/>
    <property type="match status" value="1"/>
</dbReference>
<protein>
    <recommendedName>
        <fullName evidence="12">Daxx histone-binding domain-containing protein</fullName>
    </recommendedName>
</protein>
<evidence type="ECO:0000313" key="14">
    <source>
        <dbReference type="Proteomes" id="UP001497644"/>
    </source>
</evidence>
<dbReference type="CDD" id="cd13150">
    <property type="entry name" value="DAXX_histone_binding"/>
    <property type="match status" value="1"/>
</dbReference>
<keyword evidence="14" id="KW-1185">Reference proteome</keyword>
<evidence type="ECO:0000256" key="8">
    <source>
        <dbReference type="ARBA" id="ARBA00023186"/>
    </source>
</evidence>
<dbReference type="Proteomes" id="UP001497644">
    <property type="component" value="Chromosome 5"/>
</dbReference>
<evidence type="ECO:0000256" key="9">
    <source>
        <dbReference type="ARBA" id="ARBA00023242"/>
    </source>
</evidence>
<keyword evidence="9" id="KW-0539">Nucleus</keyword>
<evidence type="ECO:0000256" key="7">
    <source>
        <dbReference type="ARBA" id="ARBA00023054"/>
    </source>
</evidence>
<evidence type="ECO:0000256" key="4">
    <source>
        <dbReference type="ARBA" id="ARBA00022454"/>
    </source>
</evidence>
<keyword evidence="6" id="KW-0053">Apoptosis</keyword>
<evidence type="ECO:0000256" key="11">
    <source>
        <dbReference type="SAM" id="MobiDB-lite"/>
    </source>
</evidence>
<keyword evidence="8" id="KW-0143">Chaperone</keyword>